<dbReference type="InterPro" id="IPR001650">
    <property type="entry name" value="Helicase_C-like"/>
</dbReference>
<proteinExistence type="predicted"/>
<organism evidence="2 3">
    <name type="scientific">Thelohanellus kitauei</name>
    <name type="common">Myxosporean</name>
    <dbReference type="NCBI Taxonomy" id="669202"/>
    <lineage>
        <taxon>Eukaryota</taxon>
        <taxon>Metazoa</taxon>
        <taxon>Cnidaria</taxon>
        <taxon>Myxozoa</taxon>
        <taxon>Myxosporea</taxon>
        <taxon>Bivalvulida</taxon>
        <taxon>Platysporina</taxon>
        <taxon>Myxobolidae</taxon>
        <taxon>Thelohanellus</taxon>
    </lineage>
</organism>
<keyword evidence="2" id="KW-0067">ATP-binding</keyword>
<dbReference type="Gene3D" id="3.40.50.300">
    <property type="entry name" value="P-loop containing nucleotide triphosphate hydrolases"/>
    <property type="match status" value="1"/>
</dbReference>
<dbReference type="EMBL" id="JWZT01001699">
    <property type="protein sequence ID" value="KII71621.1"/>
    <property type="molecule type" value="Genomic_DNA"/>
</dbReference>
<dbReference type="GO" id="GO:0004386">
    <property type="term" value="F:helicase activity"/>
    <property type="evidence" value="ECO:0007669"/>
    <property type="project" value="UniProtKB-KW"/>
</dbReference>
<dbReference type="OrthoDB" id="1735at2759"/>
<dbReference type="SMART" id="SM00490">
    <property type="entry name" value="HELICc"/>
    <property type="match status" value="1"/>
</dbReference>
<sequence>MDQVIIFCRTKLDCKNLEAYFCKLGGGPCVPYDNQFSCRCLHSDYSQQERINNLNAFRNKQARILISTSVGARGLDIQGIPYVICVTLPDEITNYVHMIGRVGRAERFDDFTQRMGLAINLVASFPEKVWYHKCQRPSCNNAATHDRGGCCIWYNELQVCSFLTD</sequence>
<feature type="domain" description="Helicase C-terminal" evidence="1">
    <location>
        <begin position="1"/>
        <end position="158"/>
    </location>
</feature>
<keyword evidence="2" id="KW-0547">Nucleotide-binding</keyword>
<keyword evidence="3" id="KW-1185">Reference proteome</keyword>
<evidence type="ECO:0000313" key="2">
    <source>
        <dbReference type="EMBL" id="KII71621.1"/>
    </source>
</evidence>
<accession>A0A0C2MWC3</accession>
<evidence type="ECO:0000313" key="3">
    <source>
        <dbReference type="Proteomes" id="UP000031668"/>
    </source>
</evidence>
<evidence type="ECO:0000259" key="1">
    <source>
        <dbReference type="PROSITE" id="PS51194"/>
    </source>
</evidence>
<dbReference type="AlphaFoldDB" id="A0A0C2MWC3"/>
<keyword evidence="2" id="KW-0347">Helicase</keyword>
<dbReference type="Proteomes" id="UP000031668">
    <property type="component" value="Unassembled WGS sequence"/>
</dbReference>
<dbReference type="CDD" id="cd18787">
    <property type="entry name" value="SF2_C_DEAD"/>
    <property type="match status" value="1"/>
</dbReference>
<dbReference type="PANTHER" id="PTHR47958">
    <property type="entry name" value="ATP-DEPENDENT RNA HELICASE DBP3"/>
    <property type="match status" value="1"/>
</dbReference>
<dbReference type="PROSITE" id="PS51194">
    <property type="entry name" value="HELICASE_CTER"/>
    <property type="match status" value="1"/>
</dbReference>
<name>A0A0C2MWC3_THEKT</name>
<keyword evidence="2" id="KW-0378">Hydrolase</keyword>
<gene>
    <name evidence="2" type="ORF">RF11_15457</name>
</gene>
<dbReference type="SUPFAM" id="SSF52540">
    <property type="entry name" value="P-loop containing nucleoside triphosphate hydrolases"/>
    <property type="match status" value="1"/>
</dbReference>
<comment type="caution">
    <text evidence="2">The sequence shown here is derived from an EMBL/GenBank/DDBJ whole genome shotgun (WGS) entry which is preliminary data.</text>
</comment>
<dbReference type="Pfam" id="PF00271">
    <property type="entry name" value="Helicase_C"/>
    <property type="match status" value="1"/>
</dbReference>
<reference evidence="2 3" key="1">
    <citation type="journal article" date="2014" name="Genome Biol. Evol.">
        <title>The genome of the myxosporean Thelohanellus kitauei shows adaptations to nutrient acquisition within its fish host.</title>
        <authorList>
            <person name="Yang Y."/>
            <person name="Xiong J."/>
            <person name="Zhou Z."/>
            <person name="Huo F."/>
            <person name="Miao W."/>
            <person name="Ran C."/>
            <person name="Liu Y."/>
            <person name="Zhang J."/>
            <person name="Feng J."/>
            <person name="Wang M."/>
            <person name="Wang M."/>
            <person name="Wang L."/>
            <person name="Yao B."/>
        </authorList>
    </citation>
    <scope>NUCLEOTIDE SEQUENCE [LARGE SCALE GENOMIC DNA]</scope>
    <source>
        <strain evidence="2">Wuqing</strain>
    </source>
</reference>
<dbReference type="InterPro" id="IPR027417">
    <property type="entry name" value="P-loop_NTPase"/>
</dbReference>
<protein>
    <submittedName>
        <fullName evidence="2">ATP-dependent RNA helicase DDX1</fullName>
    </submittedName>
</protein>